<accession>A0ABR0SN76</accession>
<feature type="compositionally biased region" description="Low complexity" evidence="5">
    <location>
        <begin position="91"/>
        <end position="115"/>
    </location>
</feature>
<protein>
    <recommendedName>
        <fullName evidence="10">Chromatin assembly factor 1 subunit A</fullName>
    </recommendedName>
</protein>
<evidence type="ECO:0000256" key="3">
    <source>
        <dbReference type="ARBA" id="ARBA00023204"/>
    </source>
</evidence>
<feature type="domain" description="Chromatin assembly factor 1 subunit Cac1-like C-terminal" evidence="7">
    <location>
        <begin position="536"/>
        <end position="592"/>
    </location>
</feature>
<evidence type="ECO:0000313" key="8">
    <source>
        <dbReference type="EMBL" id="KAK5993607.1"/>
    </source>
</evidence>
<evidence type="ECO:0000259" key="7">
    <source>
        <dbReference type="Pfam" id="PF21796"/>
    </source>
</evidence>
<feature type="compositionally biased region" description="Basic and acidic residues" evidence="5">
    <location>
        <begin position="156"/>
        <end position="190"/>
    </location>
</feature>
<evidence type="ECO:0000313" key="9">
    <source>
        <dbReference type="Proteomes" id="UP001338125"/>
    </source>
</evidence>
<keyword evidence="9" id="KW-1185">Reference proteome</keyword>
<feature type="region of interest" description="Disordered" evidence="5">
    <location>
        <begin position="483"/>
        <end position="507"/>
    </location>
</feature>
<gene>
    <name evidence="8" type="ORF">PT974_07041</name>
</gene>
<evidence type="ECO:0000256" key="2">
    <source>
        <dbReference type="ARBA" id="ARBA00022763"/>
    </source>
</evidence>
<keyword evidence="3" id="KW-0234">DNA repair</keyword>
<dbReference type="Pfam" id="PF21796">
    <property type="entry name" value="Cac1_C"/>
    <property type="match status" value="1"/>
</dbReference>
<comment type="subcellular location">
    <subcellularLocation>
        <location evidence="1">Nucleus</location>
    </subcellularLocation>
</comment>
<dbReference type="PANTHER" id="PTHR15272">
    <property type="entry name" value="CHROMATIN ASSEMBLY FACTOR 1 SUBUNIT A CAF-1 SUBUNIT A"/>
    <property type="match status" value="1"/>
</dbReference>
<dbReference type="EMBL" id="JAVFKD010000012">
    <property type="protein sequence ID" value="KAK5993607.1"/>
    <property type="molecule type" value="Genomic_DNA"/>
</dbReference>
<evidence type="ECO:0008006" key="10">
    <source>
        <dbReference type="Google" id="ProtNLM"/>
    </source>
</evidence>
<reference evidence="8 9" key="1">
    <citation type="submission" date="2024-01" db="EMBL/GenBank/DDBJ databases">
        <title>Complete genome of Cladobotryum mycophilum ATHUM6906.</title>
        <authorList>
            <person name="Christinaki A.C."/>
            <person name="Myridakis A.I."/>
            <person name="Kouvelis V.N."/>
        </authorList>
    </citation>
    <scope>NUCLEOTIDE SEQUENCE [LARGE SCALE GENOMIC DNA]</scope>
    <source>
        <strain evidence="8 9">ATHUM6906</strain>
    </source>
</reference>
<name>A0ABR0SN76_9HYPO</name>
<keyword evidence="2" id="KW-0227">DNA damage</keyword>
<comment type="caution">
    <text evidence="8">The sequence shown here is derived from an EMBL/GenBank/DDBJ whole genome shotgun (WGS) entry which is preliminary data.</text>
</comment>
<dbReference type="InterPro" id="IPR048800">
    <property type="entry name" value="Cac1-like_C"/>
</dbReference>
<dbReference type="Proteomes" id="UP001338125">
    <property type="component" value="Unassembled WGS sequence"/>
</dbReference>
<feature type="region of interest" description="Disordered" evidence="5">
    <location>
        <begin position="384"/>
        <end position="418"/>
    </location>
</feature>
<dbReference type="InterPro" id="IPR022043">
    <property type="entry name" value="CAF1A_DD"/>
</dbReference>
<sequence>MPLLEVSPNIQESESAGRKRSHDEFSGDLVKIDEAHDAKSSVTASIEASGSSLLSSVSDNARDFSPEGSPALTDAGSSTPSRPSPAPPTPTKTSPKTKSPTTQNPTSSTSNEPSTMTLSVKRKRLTDAEKEARDKEQAERKKEREEKAAIQAVKKAKQEEEKAARAKERDDKRKKKEEEQYRLQEEKERKLRAQQTLRDFFKRTEGQIVAKDKSSVDADSAAAPKQDSSAYTNMFKPFFVKEHTKLAPRQMSEKTQETKAKALDGYMANQKDKCPGFEPTKLFAPSKLYRRGRLYQPVKHIMEKAYRETQNSGTAGGVDANKIYGEVRTQLTKVPMKVISFSQDVRPPYYGTLTYKTFALGKGNMHRLARRSMSRRLPLDYDYDSEAEWQDEEGEDIDVDDDDEELDDEDDMDGFLDDSEDVGISRRVFGNTMEPESTGICFEDHNRLAPNPKSHEHKMEFMLESLEEQCGIDPFSTKYWQSEPKPVKTKQTKAAKSSEVETKMAPPPAPANAFAAIQGATGSGGGQAKLVKADLMNDFKQAILDNKVLSKVGIIDIIFHQFRDSVSRVEVKNTLEFVAEKKGAGRSKEWELKPGHEIVL</sequence>
<feature type="domain" description="Chromatin assembly factor 1 subunit A dimerization" evidence="6">
    <location>
        <begin position="337"/>
        <end position="412"/>
    </location>
</feature>
<evidence type="ECO:0000256" key="1">
    <source>
        <dbReference type="ARBA" id="ARBA00004123"/>
    </source>
</evidence>
<feature type="compositionally biased region" description="Low complexity" evidence="5">
    <location>
        <begin position="49"/>
        <end position="58"/>
    </location>
</feature>
<dbReference type="Pfam" id="PF12253">
    <property type="entry name" value="CAF1A_dimeriz"/>
    <property type="match status" value="1"/>
</dbReference>
<evidence type="ECO:0000259" key="6">
    <source>
        <dbReference type="Pfam" id="PF12253"/>
    </source>
</evidence>
<evidence type="ECO:0000256" key="4">
    <source>
        <dbReference type="ARBA" id="ARBA00023242"/>
    </source>
</evidence>
<evidence type="ECO:0000256" key="5">
    <source>
        <dbReference type="SAM" id="MobiDB-lite"/>
    </source>
</evidence>
<proteinExistence type="predicted"/>
<feature type="compositionally biased region" description="Basic and acidic residues" evidence="5">
    <location>
        <begin position="15"/>
        <end position="39"/>
    </location>
</feature>
<keyword evidence="4" id="KW-0539">Nucleus</keyword>
<feature type="region of interest" description="Disordered" evidence="5">
    <location>
        <begin position="1"/>
        <end position="190"/>
    </location>
</feature>
<dbReference type="PANTHER" id="PTHR15272:SF0">
    <property type="entry name" value="CHROMATIN ASSEMBLY FACTOR 1 SUBUNIT A"/>
    <property type="match status" value="1"/>
</dbReference>
<organism evidence="8 9">
    <name type="scientific">Cladobotryum mycophilum</name>
    <dbReference type="NCBI Taxonomy" id="491253"/>
    <lineage>
        <taxon>Eukaryota</taxon>
        <taxon>Fungi</taxon>
        <taxon>Dikarya</taxon>
        <taxon>Ascomycota</taxon>
        <taxon>Pezizomycotina</taxon>
        <taxon>Sordariomycetes</taxon>
        <taxon>Hypocreomycetidae</taxon>
        <taxon>Hypocreales</taxon>
        <taxon>Hypocreaceae</taxon>
        <taxon>Cladobotryum</taxon>
    </lineage>
</organism>
<feature type="compositionally biased region" description="Basic and acidic residues" evidence="5">
    <location>
        <begin position="125"/>
        <end position="148"/>
    </location>
</feature>